<dbReference type="SUPFAM" id="SSF53807">
    <property type="entry name" value="Helical backbone' metal receptor"/>
    <property type="match status" value="1"/>
</dbReference>
<keyword evidence="3" id="KW-0813">Transport</keyword>
<dbReference type="Gene3D" id="3.40.50.1980">
    <property type="entry name" value="Nitrogenase molybdenum iron protein domain"/>
    <property type="match status" value="2"/>
</dbReference>
<dbReference type="Pfam" id="PF01497">
    <property type="entry name" value="Peripla_BP_2"/>
    <property type="match status" value="1"/>
</dbReference>
<dbReference type="PANTHER" id="PTHR30532:SF28">
    <property type="entry name" value="PETROBACTIN-BINDING PROTEIN YCLQ"/>
    <property type="match status" value="1"/>
</dbReference>
<evidence type="ECO:0000256" key="1">
    <source>
        <dbReference type="ARBA" id="ARBA00004196"/>
    </source>
</evidence>
<dbReference type="CDD" id="cd01140">
    <property type="entry name" value="FatB"/>
    <property type="match status" value="1"/>
</dbReference>
<feature type="signal peptide" evidence="7">
    <location>
        <begin position="1"/>
        <end position="25"/>
    </location>
</feature>
<dbReference type="InterPro" id="IPR002491">
    <property type="entry name" value="ABC_transptr_periplasmic_BD"/>
</dbReference>
<dbReference type="STRING" id="1120980.GCA_000745955_00521"/>
<evidence type="ECO:0000256" key="6">
    <source>
        <dbReference type="SAM" id="MobiDB-lite"/>
    </source>
</evidence>
<dbReference type="Proteomes" id="UP000254209">
    <property type="component" value="Unassembled WGS sequence"/>
</dbReference>
<dbReference type="PROSITE" id="PS50983">
    <property type="entry name" value="FE_B12_PBP"/>
    <property type="match status" value="1"/>
</dbReference>
<dbReference type="InterPro" id="IPR051313">
    <property type="entry name" value="Bact_iron-sidero_bind"/>
</dbReference>
<keyword evidence="10" id="KW-1185">Reference proteome</keyword>
<comment type="subcellular location">
    <subcellularLocation>
        <location evidence="1">Cell envelope</location>
    </subcellularLocation>
</comment>
<evidence type="ECO:0000256" key="4">
    <source>
        <dbReference type="ARBA" id="ARBA00022496"/>
    </source>
</evidence>
<comment type="similarity">
    <text evidence="2">Belongs to the bacterial solute-binding protein 8 family.</text>
</comment>
<keyword evidence="4" id="KW-0406">Ion transport</keyword>
<gene>
    <name evidence="9" type="primary">yclQ</name>
    <name evidence="9" type="ORF">NCTC10283_02171</name>
</gene>
<dbReference type="FunFam" id="3.40.50.1980:FF:000012">
    <property type="entry name" value="Iron ABC transporter substrate-binding protein"/>
    <property type="match status" value="1"/>
</dbReference>
<protein>
    <submittedName>
        <fullName evidence="9">Uncharacterized ABC transporter solute-binding protein yclQ</fullName>
    </submittedName>
</protein>
<evidence type="ECO:0000256" key="2">
    <source>
        <dbReference type="ARBA" id="ARBA00008814"/>
    </source>
</evidence>
<organism evidence="9 10">
    <name type="scientific">Alysiella crassa</name>
    <dbReference type="NCBI Taxonomy" id="153491"/>
    <lineage>
        <taxon>Bacteria</taxon>
        <taxon>Pseudomonadati</taxon>
        <taxon>Pseudomonadota</taxon>
        <taxon>Betaproteobacteria</taxon>
        <taxon>Neisseriales</taxon>
        <taxon>Neisseriaceae</taxon>
        <taxon>Alysiella</taxon>
    </lineage>
</organism>
<dbReference type="RefSeq" id="WP_034291404.1">
    <property type="nucleotide sequence ID" value="NZ_CP091519.2"/>
</dbReference>
<feature type="compositionally biased region" description="Low complexity" evidence="6">
    <location>
        <begin position="22"/>
        <end position="46"/>
    </location>
</feature>
<evidence type="ECO:0000256" key="3">
    <source>
        <dbReference type="ARBA" id="ARBA00022448"/>
    </source>
</evidence>
<evidence type="ECO:0000313" key="10">
    <source>
        <dbReference type="Proteomes" id="UP000254209"/>
    </source>
</evidence>
<dbReference type="PROSITE" id="PS51257">
    <property type="entry name" value="PROKAR_LIPOPROTEIN"/>
    <property type="match status" value="1"/>
</dbReference>
<feature type="chain" id="PRO_5016763038" evidence="7">
    <location>
        <begin position="26"/>
        <end position="344"/>
    </location>
</feature>
<evidence type="ECO:0000313" key="9">
    <source>
        <dbReference type="EMBL" id="SSY80611.1"/>
    </source>
</evidence>
<name>A0A376BUU9_9NEIS</name>
<dbReference type="GO" id="GO:1901678">
    <property type="term" value="P:iron coordination entity transport"/>
    <property type="evidence" value="ECO:0007669"/>
    <property type="project" value="UniProtKB-ARBA"/>
</dbReference>
<proteinExistence type="inferred from homology"/>
<keyword evidence="4" id="KW-0410">Iron transport</keyword>
<feature type="domain" description="Fe/B12 periplasmic-binding" evidence="8">
    <location>
        <begin position="84"/>
        <end position="344"/>
    </location>
</feature>
<keyword evidence="4" id="KW-0408">Iron</keyword>
<evidence type="ECO:0000256" key="5">
    <source>
        <dbReference type="ARBA" id="ARBA00022729"/>
    </source>
</evidence>
<dbReference type="AlphaFoldDB" id="A0A376BUU9"/>
<dbReference type="EMBL" id="UFSO01000003">
    <property type="protein sequence ID" value="SSY80611.1"/>
    <property type="molecule type" value="Genomic_DNA"/>
</dbReference>
<sequence>MKKSLITLFTLAALAALTACGQQQAQQKPAENAPASASAASNAATPKADKKDDKPLKPHDNIQGEVIKVKTTRGEFPVPKNPERIAVYDLGMMDTLSALGVNVGATIDTVRLDYLKPVVDKAAHVGTLFEPNYEALNAFKPQLIITGSRANKAIHQLNEVAPTIEMTADTKNLRESAKERIDAFAQIFNKQAEADKLKAEIDQAFTDAKTAAQGKGTGLVFIVNGGKLSAQSPTSRLGGWLHNDIGIAPVDTAMKEGSHGMPISFEYIKEKNPDWLFVLDRSAAIGEEGQAAKDVLNNPLVAETTAWKKGQVVYLDAGTYLAAGGARQLVTAAKQITEAMKNAK</sequence>
<feature type="region of interest" description="Disordered" evidence="6">
    <location>
        <begin position="22"/>
        <end position="64"/>
    </location>
</feature>
<dbReference type="PANTHER" id="PTHR30532">
    <property type="entry name" value="IRON III DICITRATE-BINDING PERIPLASMIC PROTEIN"/>
    <property type="match status" value="1"/>
</dbReference>
<feature type="compositionally biased region" description="Basic and acidic residues" evidence="6">
    <location>
        <begin position="47"/>
        <end position="62"/>
    </location>
</feature>
<dbReference type="InterPro" id="IPR033870">
    <property type="entry name" value="FatB"/>
</dbReference>
<reference evidence="9 10" key="1">
    <citation type="submission" date="2018-06" db="EMBL/GenBank/DDBJ databases">
        <authorList>
            <consortium name="Pathogen Informatics"/>
            <person name="Doyle S."/>
        </authorList>
    </citation>
    <scope>NUCLEOTIDE SEQUENCE [LARGE SCALE GENOMIC DNA]</scope>
    <source>
        <strain evidence="9 10">NCTC10283</strain>
    </source>
</reference>
<dbReference type="GO" id="GO:0030288">
    <property type="term" value="C:outer membrane-bounded periplasmic space"/>
    <property type="evidence" value="ECO:0007669"/>
    <property type="project" value="TreeGrafter"/>
</dbReference>
<accession>A0A376BUU9</accession>
<evidence type="ECO:0000259" key="8">
    <source>
        <dbReference type="PROSITE" id="PS50983"/>
    </source>
</evidence>
<keyword evidence="5 7" id="KW-0732">Signal</keyword>
<dbReference type="OrthoDB" id="63946at2"/>
<evidence type="ECO:0000256" key="7">
    <source>
        <dbReference type="SAM" id="SignalP"/>
    </source>
</evidence>